<dbReference type="InterPro" id="IPR017945">
    <property type="entry name" value="DHBP_synth_RibB-like_a/b_dom"/>
</dbReference>
<keyword evidence="4" id="KW-0963">Cytoplasm</keyword>
<dbReference type="GO" id="GO:0006450">
    <property type="term" value="P:regulation of translational fidelity"/>
    <property type="evidence" value="ECO:0007669"/>
    <property type="project" value="TreeGrafter"/>
</dbReference>
<evidence type="ECO:0000256" key="8">
    <source>
        <dbReference type="ARBA" id="ARBA00022741"/>
    </source>
</evidence>
<reference evidence="13" key="1">
    <citation type="submission" date="2013-12" db="EMBL/GenBank/DDBJ databases">
        <title>The complete genome sequence of Methanobacterium sp. BRM9.</title>
        <authorList>
            <consortium name="Pastoral Greenhouse Gas Research Consortium"/>
            <person name="Kelly W.J."/>
            <person name="Leahy S.C."/>
            <person name="Perry R."/>
            <person name="Li D."/>
            <person name="Altermann E."/>
            <person name="Lambie S.C."/>
            <person name="Attwood G.T."/>
        </authorList>
    </citation>
    <scope>NUCLEOTIDE SEQUENCE [LARGE SCALE GENOMIC DNA]</scope>
    <source>
        <strain evidence="13">BRM9</strain>
    </source>
</reference>
<gene>
    <name evidence="13" type="ORF">BRM9_0632</name>
    <name evidence="14" type="ORF">MB9_1672</name>
</gene>
<proteinExistence type="inferred from homology"/>
<evidence type="ECO:0000256" key="5">
    <source>
        <dbReference type="ARBA" id="ARBA00022679"/>
    </source>
</evidence>
<sequence length="206" mass="22445">MKLIKVDPENPEKEKMALIRDTLGGGGTVVYPTDTVYGLGASIFQEEAVLKVYHMKGRSLNKPVSICLSTIEDIKEITYLDQFEEEIIQKILPGPYTLILNKRDKVPSLITAGMNKIGVRMPDNAICRKISREFPITTTSANISGHPSPKSAPEAQRELGDQPDIIIDSGPCSGGISSTVVDLTVTPPQIRREGAGMEKLLQVLEG</sequence>
<dbReference type="RefSeq" id="WP_048084767.1">
    <property type="nucleotide sequence ID" value="NZ_CP006933.1"/>
</dbReference>
<evidence type="ECO:0000259" key="12">
    <source>
        <dbReference type="PROSITE" id="PS51163"/>
    </source>
</evidence>
<comment type="catalytic activity">
    <reaction evidence="11">
        <text>L-threonine + hydrogencarbonate + ATP = L-threonylcarbamoyladenylate + diphosphate + H2O</text>
        <dbReference type="Rhea" id="RHEA:36407"/>
        <dbReference type="ChEBI" id="CHEBI:15377"/>
        <dbReference type="ChEBI" id="CHEBI:17544"/>
        <dbReference type="ChEBI" id="CHEBI:30616"/>
        <dbReference type="ChEBI" id="CHEBI:33019"/>
        <dbReference type="ChEBI" id="CHEBI:57926"/>
        <dbReference type="ChEBI" id="CHEBI:73682"/>
        <dbReference type="EC" id="2.7.7.87"/>
    </reaction>
</comment>
<dbReference type="GO" id="GO:0003725">
    <property type="term" value="F:double-stranded RNA binding"/>
    <property type="evidence" value="ECO:0007669"/>
    <property type="project" value="InterPro"/>
</dbReference>
<keyword evidence="6" id="KW-0819">tRNA processing</keyword>
<dbReference type="Proteomes" id="UP000029661">
    <property type="component" value="Chromosome"/>
</dbReference>
<evidence type="ECO:0000256" key="2">
    <source>
        <dbReference type="ARBA" id="ARBA00007663"/>
    </source>
</evidence>
<keyword evidence="5" id="KW-0808">Transferase</keyword>
<organism evidence="13 15">
    <name type="scientific">Methanobacterium formicicum</name>
    <dbReference type="NCBI Taxonomy" id="2162"/>
    <lineage>
        <taxon>Archaea</taxon>
        <taxon>Methanobacteriati</taxon>
        <taxon>Methanobacteriota</taxon>
        <taxon>Methanomada group</taxon>
        <taxon>Methanobacteria</taxon>
        <taxon>Methanobacteriales</taxon>
        <taxon>Methanobacteriaceae</taxon>
        <taxon>Methanobacterium</taxon>
    </lineage>
</organism>
<dbReference type="GO" id="GO:0000049">
    <property type="term" value="F:tRNA binding"/>
    <property type="evidence" value="ECO:0007669"/>
    <property type="project" value="TreeGrafter"/>
</dbReference>
<dbReference type="GO" id="GO:0061710">
    <property type="term" value="F:L-threonylcarbamoyladenylate synthase"/>
    <property type="evidence" value="ECO:0007669"/>
    <property type="project" value="UniProtKB-EC"/>
</dbReference>
<protein>
    <recommendedName>
        <fullName evidence="10">L-threonylcarbamoyladenylate synthase</fullName>
        <ecNumber evidence="3">2.7.7.87</ecNumber>
    </recommendedName>
    <alternativeName>
        <fullName evidence="10">L-threonylcarbamoyladenylate synthase</fullName>
    </alternativeName>
</protein>
<dbReference type="AlphaFoldDB" id="A0A089ZF05"/>
<dbReference type="InterPro" id="IPR050156">
    <property type="entry name" value="TC-AMP_synthase_SUA5"/>
</dbReference>
<dbReference type="PROSITE" id="PS51163">
    <property type="entry name" value="YRDC"/>
    <property type="match status" value="1"/>
</dbReference>
<dbReference type="KEGG" id="mfc:BRM9_0632"/>
<evidence type="ECO:0000256" key="9">
    <source>
        <dbReference type="ARBA" id="ARBA00022840"/>
    </source>
</evidence>
<comment type="similarity">
    <text evidence="2">Belongs to the SUA5 family.</text>
</comment>
<evidence type="ECO:0000313" key="15">
    <source>
        <dbReference type="Proteomes" id="UP000029661"/>
    </source>
</evidence>
<keyword evidence="16" id="KW-1185">Reference proteome</keyword>
<evidence type="ECO:0000256" key="7">
    <source>
        <dbReference type="ARBA" id="ARBA00022695"/>
    </source>
</evidence>
<reference evidence="14" key="2">
    <citation type="submission" date="2014-09" db="EMBL/GenBank/DDBJ databases">
        <authorList>
            <person name="Bishop-Lilly K.A."/>
            <person name="Broomall S.M."/>
            <person name="Chain P.S."/>
            <person name="Chertkov O."/>
            <person name="Coyne S.R."/>
            <person name="Daligault H.E."/>
            <person name="Davenport K.W."/>
            <person name="Erkkila T."/>
            <person name="Frey K.G."/>
            <person name="Gibbons H.S."/>
            <person name="Gu W."/>
            <person name="Jaissle J."/>
            <person name="Johnson S.L."/>
            <person name="Koroleva G.I."/>
            <person name="Ladner J.T."/>
            <person name="Lo C.-C."/>
            <person name="Minogue T.D."/>
            <person name="Munk C."/>
            <person name="Palacios G.F."/>
            <person name="Redden C.L."/>
            <person name="Rosenzweig C.N."/>
            <person name="Scholz M.B."/>
            <person name="Teshima H."/>
            <person name="Xu Y."/>
        </authorList>
    </citation>
    <scope>NUCLEOTIDE SEQUENCE</scope>
    <source>
        <strain evidence="14">Mb9</strain>
    </source>
</reference>
<dbReference type="EMBL" id="LN734822">
    <property type="protein sequence ID" value="CEL25307.1"/>
    <property type="molecule type" value="Genomic_DNA"/>
</dbReference>
<dbReference type="Gene3D" id="3.90.870.10">
    <property type="entry name" value="DHBP synthase"/>
    <property type="match status" value="1"/>
</dbReference>
<dbReference type="PANTHER" id="PTHR17490">
    <property type="entry name" value="SUA5"/>
    <property type="match status" value="1"/>
</dbReference>
<dbReference type="PATRIC" id="fig|2162.10.peg.1744"/>
<evidence type="ECO:0000256" key="6">
    <source>
        <dbReference type="ARBA" id="ARBA00022694"/>
    </source>
</evidence>
<dbReference type="NCBIfam" id="TIGR00057">
    <property type="entry name" value="L-threonylcarbamoyladenylate synthase"/>
    <property type="match status" value="1"/>
</dbReference>
<keyword evidence="8" id="KW-0547">Nucleotide-binding</keyword>
<feature type="domain" description="YrdC-like" evidence="12">
    <location>
        <begin position="13"/>
        <end position="196"/>
    </location>
</feature>
<keyword evidence="9" id="KW-0067">ATP-binding</keyword>
<evidence type="ECO:0000256" key="3">
    <source>
        <dbReference type="ARBA" id="ARBA00012584"/>
    </source>
</evidence>
<comment type="subcellular location">
    <subcellularLocation>
        <location evidence="1">Cytoplasm</location>
    </subcellularLocation>
</comment>
<dbReference type="GO" id="GO:0005737">
    <property type="term" value="C:cytoplasm"/>
    <property type="evidence" value="ECO:0007669"/>
    <property type="project" value="UniProtKB-SubCell"/>
</dbReference>
<dbReference type="STRING" id="2162.BRM9_0632"/>
<dbReference type="SUPFAM" id="SSF55821">
    <property type="entry name" value="YrdC/RibB"/>
    <property type="match status" value="1"/>
</dbReference>
<dbReference type="EMBL" id="CP006933">
    <property type="protein sequence ID" value="AIS31455.1"/>
    <property type="molecule type" value="Genomic_DNA"/>
</dbReference>
<dbReference type="GO" id="GO:0005524">
    <property type="term" value="F:ATP binding"/>
    <property type="evidence" value="ECO:0007669"/>
    <property type="project" value="UniProtKB-KW"/>
</dbReference>
<name>A0A089ZF05_METFO</name>
<evidence type="ECO:0000256" key="1">
    <source>
        <dbReference type="ARBA" id="ARBA00004496"/>
    </source>
</evidence>
<dbReference type="EC" id="2.7.7.87" evidence="3"/>
<dbReference type="Proteomes" id="UP000062768">
    <property type="component" value="Chromosome I"/>
</dbReference>
<dbReference type="OrthoDB" id="39992at2157"/>
<dbReference type="PANTHER" id="PTHR17490:SF16">
    <property type="entry name" value="THREONYLCARBAMOYL-AMP SYNTHASE"/>
    <property type="match status" value="1"/>
</dbReference>
<evidence type="ECO:0000256" key="10">
    <source>
        <dbReference type="ARBA" id="ARBA00029774"/>
    </source>
</evidence>
<evidence type="ECO:0000256" key="11">
    <source>
        <dbReference type="ARBA" id="ARBA00048366"/>
    </source>
</evidence>
<evidence type="ECO:0000313" key="14">
    <source>
        <dbReference type="EMBL" id="CEL25307.1"/>
    </source>
</evidence>
<evidence type="ECO:0000313" key="13">
    <source>
        <dbReference type="EMBL" id="AIS31455.1"/>
    </source>
</evidence>
<dbReference type="GeneID" id="26739907"/>
<dbReference type="GO" id="GO:0008033">
    <property type="term" value="P:tRNA processing"/>
    <property type="evidence" value="ECO:0007669"/>
    <property type="project" value="UniProtKB-KW"/>
</dbReference>
<dbReference type="Pfam" id="PF01300">
    <property type="entry name" value="Sua5_yciO_yrdC"/>
    <property type="match status" value="1"/>
</dbReference>
<accession>A0A089ZF05</accession>
<evidence type="ECO:0000313" key="16">
    <source>
        <dbReference type="Proteomes" id="UP000062768"/>
    </source>
</evidence>
<keyword evidence="7" id="KW-0548">Nucleotidyltransferase</keyword>
<evidence type="ECO:0000256" key="4">
    <source>
        <dbReference type="ARBA" id="ARBA00022490"/>
    </source>
</evidence>
<dbReference type="InterPro" id="IPR006070">
    <property type="entry name" value="Sua5-like_dom"/>
</dbReference>